<protein>
    <submittedName>
        <fullName evidence="5">Extensin-like</fullName>
    </submittedName>
</protein>
<dbReference type="Proteomes" id="UP000278807">
    <property type="component" value="Unassembled WGS sequence"/>
</dbReference>
<organism evidence="5">
    <name type="scientific">Rodentolepis nana</name>
    <name type="common">Dwarf tapeworm</name>
    <name type="synonym">Hymenolepis nana</name>
    <dbReference type="NCBI Taxonomy" id="102285"/>
    <lineage>
        <taxon>Eukaryota</taxon>
        <taxon>Metazoa</taxon>
        <taxon>Spiralia</taxon>
        <taxon>Lophotrochozoa</taxon>
        <taxon>Platyhelminthes</taxon>
        <taxon>Cestoda</taxon>
        <taxon>Eucestoda</taxon>
        <taxon>Cyclophyllidea</taxon>
        <taxon>Hymenolepididae</taxon>
        <taxon>Rodentolepis</taxon>
    </lineage>
</organism>
<evidence type="ECO:0000313" key="3">
    <source>
        <dbReference type="EMBL" id="VDO08616.1"/>
    </source>
</evidence>
<evidence type="ECO:0000313" key="5">
    <source>
        <dbReference type="WBParaSite" id="HNAJ_0001073001-mRNA-1"/>
    </source>
</evidence>
<feature type="chain" id="PRO_5043132041" evidence="2">
    <location>
        <begin position="37"/>
        <end position="155"/>
    </location>
</feature>
<dbReference type="WBParaSite" id="HNAJ_0001073001-mRNA-1">
    <property type="protein sequence ID" value="HNAJ_0001073001-mRNA-1"/>
    <property type="gene ID" value="HNAJ_0001073001"/>
</dbReference>
<proteinExistence type="predicted"/>
<evidence type="ECO:0000256" key="2">
    <source>
        <dbReference type="SAM" id="SignalP"/>
    </source>
</evidence>
<name>A0A0R3TST4_RODNA</name>
<dbReference type="AlphaFoldDB" id="A0A0R3TST4"/>
<reference evidence="3 4" key="2">
    <citation type="submission" date="2018-11" db="EMBL/GenBank/DDBJ databases">
        <authorList>
            <consortium name="Pathogen Informatics"/>
        </authorList>
    </citation>
    <scope>NUCLEOTIDE SEQUENCE [LARGE SCALE GENOMIC DNA]</scope>
</reference>
<sequence length="155" mass="17681">MWTRSSHSFRMEKLSNCYRLLYFAVLLIFLLKQTAGCGSWEGPSTKQTTRDRPRVTEMAQELPTTDKITRTKRGAVPLFPPSTPQPYPPRLYPPPRYRPPPFIPPPSVIQRRRILGIAYCSGDSELKDNAEKIIFETRRMPSIKPIPSHTLGPGS</sequence>
<feature type="signal peptide" evidence="2">
    <location>
        <begin position="1"/>
        <end position="36"/>
    </location>
</feature>
<dbReference type="EMBL" id="UZAE01013183">
    <property type="protein sequence ID" value="VDO08616.1"/>
    <property type="molecule type" value="Genomic_DNA"/>
</dbReference>
<keyword evidence="2" id="KW-0732">Signal</keyword>
<evidence type="ECO:0000256" key="1">
    <source>
        <dbReference type="SAM" id="MobiDB-lite"/>
    </source>
</evidence>
<feature type="compositionally biased region" description="Pro residues" evidence="1">
    <location>
        <begin position="78"/>
        <end position="99"/>
    </location>
</feature>
<reference evidence="5" key="1">
    <citation type="submission" date="2017-02" db="UniProtKB">
        <authorList>
            <consortium name="WormBaseParasite"/>
        </authorList>
    </citation>
    <scope>IDENTIFICATION</scope>
</reference>
<evidence type="ECO:0000313" key="4">
    <source>
        <dbReference type="Proteomes" id="UP000278807"/>
    </source>
</evidence>
<feature type="region of interest" description="Disordered" evidence="1">
    <location>
        <begin position="41"/>
        <end position="99"/>
    </location>
</feature>
<keyword evidence="4" id="KW-1185">Reference proteome</keyword>
<gene>
    <name evidence="3" type="ORF">HNAJ_LOCUS10725</name>
</gene>
<accession>A0A0R3TST4</accession>